<dbReference type="InterPro" id="IPR001437">
    <property type="entry name" value="Tscrpt_elong_fac_GreA/B_C"/>
</dbReference>
<gene>
    <name evidence="2" type="primary">rnk</name>
    <name evidence="2" type="ORF">RZN05_18815</name>
</gene>
<dbReference type="InterPro" id="IPR036953">
    <property type="entry name" value="GreA/GreB_C_sf"/>
</dbReference>
<proteinExistence type="predicted"/>
<dbReference type="Proteomes" id="UP001273531">
    <property type="component" value="Unassembled WGS sequence"/>
</dbReference>
<protein>
    <submittedName>
        <fullName evidence="2">Nucleoside diphosphate kinase regulator</fullName>
    </submittedName>
</protein>
<keyword evidence="2" id="KW-0418">Kinase</keyword>
<keyword evidence="2" id="KW-0808">Transferase</keyword>
<sequence>MNLMPQAASRPPIHMIDAEAETLTDLALSVERRMPAVSALLLREAERARLHSAARMPADVITMGSMVEFFDDSSGSTRTVTLVYPSEADIAKGQLSILTPVGAALIGLRAGQSILWPDRCLTVRTVQRPPA</sequence>
<dbReference type="NCBIfam" id="NF004396">
    <property type="entry name" value="PRK05753.1"/>
    <property type="match status" value="1"/>
</dbReference>
<keyword evidence="3" id="KW-1185">Reference proteome</keyword>
<dbReference type="Pfam" id="PF01272">
    <property type="entry name" value="GreA_GreB"/>
    <property type="match status" value="1"/>
</dbReference>
<evidence type="ECO:0000259" key="1">
    <source>
        <dbReference type="Pfam" id="PF01272"/>
    </source>
</evidence>
<organism evidence="2 3">
    <name type="scientific">Sphingomonas agrestis</name>
    <dbReference type="NCBI Taxonomy" id="3080540"/>
    <lineage>
        <taxon>Bacteria</taxon>
        <taxon>Pseudomonadati</taxon>
        <taxon>Pseudomonadota</taxon>
        <taxon>Alphaproteobacteria</taxon>
        <taxon>Sphingomonadales</taxon>
        <taxon>Sphingomonadaceae</taxon>
        <taxon>Sphingomonas</taxon>
    </lineage>
</organism>
<feature type="domain" description="Transcription elongation factor GreA/GreB C-terminal" evidence="1">
    <location>
        <begin position="57"/>
        <end position="116"/>
    </location>
</feature>
<name>A0ABU3YCD7_9SPHN</name>
<dbReference type="RefSeq" id="WP_317228217.1">
    <property type="nucleotide sequence ID" value="NZ_JAWJEJ010000002.1"/>
</dbReference>
<dbReference type="EMBL" id="JAWJEJ010000002">
    <property type="protein sequence ID" value="MDV3459058.1"/>
    <property type="molecule type" value="Genomic_DNA"/>
</dbReference>
<reference evidence="2 3" key="1">
    <citation type="submission" date="2023-10" db="EMBL/GenBank/DDBJ databases">
        <title>Sphingomonas sp. HF-S4 16S ribosomal RNA gene Genome sequencing and assembly.</title>
        <authorList>
            <person name="Lee H."/>
        </authorList>
    </citation>
    <scope>NUCLEOTIDE SEQUENCE [LARGE SCALE GENOMIC DNA]</scope>
    <source>
        <strain evidence="2 3">HF-S4</strain>
    </source>
</reference>
<comment type="caution">
    <text evidence="2">The sequence shown here is derived from an EMBL/GenBank/DDBJ whole genome shotgun (WGS) entry which is preliminary data.</text>
</comment>
<dbReference type="PANTHER" id="PTHR30437">
    <property type="entry name" value="TRANSCRIPTION ELONGATION FACTOR GREA"/>
    <property type="match status" value="1"/>
</dbReference>
<evidence type="ECO:0000313" key="2">
    <source>
        <dbReference type="EMBL" id="MDV3459058.1"/>
    </source>
</evidence>
<dbReference type="PANTHER" id="PTHR30437:SF5">
    <property type="entry name" value="REGULATOR OF NUCLEOSIDE DIPHOSPHATE KINASE"/>
    <property type="match status" value="1"/>
</dbReference>
<dbReference type="SUPFAM" id="SSF54534">
    <property type="entry name" value="FKBP-like"/>
    <property type="match status" value="1"/>
</dbReference>
<dbReference type="InterPro" id="IPR023459">
    <property type="entry name" value="Tscrpt_elong_fac_GreA/B_fam"/>
</dbReference>
<evidence type="ECO:0000313" key="3">
    <source>
        <dbReference type="Proteomes" id="UP001273531"/>
    </source>
</evidence>
<dbReference type="Gene3D" id="3.10.50.30">
    <property type="entry name" value="Transcription elongation factor, GreA/GreB, C-terminal domain"/>
    <property type="match status" value="1"/>
</dbReference>
<dbReference type="GO" id="GO:0016301">
    <property type="term" value="F:kinase activity"/>
    <property type="evidence" value="ECO:0007669"/>
    <property type="project" value="UniProtKB-KW"/>
</dbReference>
<accession>A0ABU3YCD7</accession>